<dbReference type="AlphaFoldDB" id="A0AAV2HMN5"/>
<evidence type="ECO:0000313" key="3">
    <source>
        <dbReference type="Proteomes" id="UP001497497"/>
    </source>
</evidence>
<gene>
    <name evidence="2" type="ORF">GSLYS_00008064001</name>
</gene>
<organism evidence="2 3">
    <name type="scientific">Lymnaea stagnalis</name>
    <name type="common">Great pond snail</name>
    <name type="synonym">Helix stagnalis</name>
    <dbReference type="NCBI Taxonomy" id="6523"/>
    <lineage>
        <taxon>Eukaryota</taxon>
        <taxon>Metazoa</taxon>
        <taxon>Spiralia</taxon>
        <taxon>Lophotrochozoa</taxon>
        <taxon>Mollusca</taxon>
        <taxon>Gastropoda</taxon>
        <taxon>Heterobranchia</taxon>
        <taxon>Euthyneura</taxon>
        <taxon>Panpulmonata</taxon>
        <taxon>Hygrophila</taxon>
        <taxon>Lymnaeoidea</taxon>
        <taxon>Lymnaeidae</taxon>
        <taxon>Lymnaea</taxon>
    </lineage>
</organism>
<dbReference type="EMBL" id="CAXITT010000161">
    <property type="protein sequence ID" value="CAL1534104.1"/>
    <property type="molecule type" value="Genomic_DNA"/>
</dbReference>
<dbReference type="Proteomes" id="UP001497497">
    <property type="component" value="Unassembled WGS sequence"/>
</dbReference>
<keyword evidence="3" id="KW-1185">Reference proteome</keyword>
<evidence type="ECO:0000313" key="2">
    <source>
        <dbReference type="EMBL" id="CAL1534104.1"/>
    </source>
</evidence>
<proteinExistence type="predicted"/>
<name>A0AAV2HMN5_LYMST</name>
<sequence>MLATKGKEVKKKKKSKRQPDSERCHERRVLYRPSPFLTYILPNEYISIPPASNLPAYPHNRLPFPWGIRLPLPKSQRNSPDLPQCSPLPLFPPENIIAFSYQHSSKHYQTCADNKAEHNLEWL</sequence>
<accession>A0AAV2HMN5</accession>
<protein>
    <submittedName>
        <fullName evidence="2">Uncharacterized protein</fullName>
    </submittedName>
</protein>
<evidence type="ECO:0000256" key="1">
    <source>
        <dbReference type="SAM" id="MobiDB-lite"/>
    </source>
</evidence>
<comment type="caution">
    <text evidence="2">The sequence shown here is derived from an EMBL/GenBank/DDBJ whole genome shotgun (WGS) entry which is preliminary data.</text>
</comment>
<reference evidence="2 3" key="1">
    <citation type="submission" date="2024-04" db="EMBL/GenBank/DDBJ databases">
        <authorList>
            <consortium name="Genoscope - CEA"/>
            <person name="William W."/>
        </authorList>
    </citation>
    <scope>NUCLEOTIDE SEQUENCE [LARGE SCALE GENOMIC DNA]</scope>
</reference>
<feature type="region of interest" description="Disordered" evidence="1">
    <location>
        <begin position="1"/>
        <end position="25"/>
    </location>
</feature>